<proteinExistence type="inferred from homology"/>
<reference evidence="8" key="3">
    <citation type="submission" date="2017-04" db="EMBL/GenBank/DDBJ databases">
        <title>Population genomics of picophytoplankton unveils novel chromosome hypervariability.</title>
        <authorList>
            <consortium name="DOE Joint Genome Institute"/>
            <person name="Blanc-Mathieu R."/>
            <person name="Krasovec M."/>
            <person name="Hebrard M."/>
            <person name="Yau S."/>
            <person name="Desgranges E."/>
            <person name="Martin J."/>
            <person name="Schackwitz W."/>
            <person name="Kuo A."/>
            <person name="Salin G."/>
            <person name="Donnadieu C."/>
            <person name="Desdevises Y."/>
            <person name="Sanchez-Ferandin S."/>
            <person name="Moreau H."/>
            <person name="Rivals E."/>
            <person name="Grigoriev I.V."/>
            <person name="Grimsley N."/>
            <person name="Eyre-Walker A."/>
            <person name="Piganeau G."/>
        </authorList>
    </citation>
    <scope>NUCLEOTIDE SEQUENCE [LARGE SCALE GENOMIC DNA]</scope>
    <source>
        <strain evidence="8">RCC 1115</strain>
    </source>
</reference>
<dbReference type="Proteomes" id="UP000195557">
    <property type="component" value="Unassembled WGS sequence"/>
</dbReference>
<dbReference type="STRING" id="70448.A0A096PA96"/>
<evidence type="ECO:0000259" key="6">
    <source>
        <dbReference type="PROSITE" id="PS50072"/>
    </source>
</evidence>
<dbReference type="OrthoDB" id="271386at2759"/>
<dbReference type="FunFam" id="2.40.100.10:FF:000012">
    <property type="entry name" value="Peptidyl-prolyl cis-trans isomerase"/>
    <property type="match status" value="1"/>
</dbReference>
<dbReference type="InterPro" id="IPR029000">
    <property type="entry name" value="Cyclophilin-like_dom_sf"/>
</dbReference>
<gene>
    <name evidence="8" type="ORF">BE221DRAFT_195379</name>
    <name evidence="7" type="ORF">OT_ostta15g02420</name>
</gene>
<dbReference type="InterPro" id="IPR044666">
    <property type="entry name" value="Cyclophilin_A-like"/>
</dbReference>
<evidence type="ECO:0000313" key="7">
    <source>
        <dbReference type="EMBL" id="CEG01847.1"/>
    </source>
</evidence>
<dbReference type="EMBL" id="KZ155793">
    <property type="protein sequence ID" value="OUS45018.1"/>
    <property type="molecule type" value="Genomic_DNA"/>
</dbReference>
<dbReference type="InterPro" id="IPR002130">
    <property type="entry name" value="Cyclophilin-type_PPIase_dom"/>
</dbReference>
<reference evidence="7 9" key="1">
    <citation type="journal article" date="2006" name="Proc. Natl. Acad. Sci. U.S.A.">
        <title>Genome analysis of the smallest free-living eukaryote Ostreococcus tauri unveils many unique features.</title>
        <authorList>
            <person name="Derelle E."/>
            <person name="Ferraz C."/>
            <person name="Rombauts S."/>
            <person name="Rouze P."/>
            <person name="Worden A.Z."/>
            <person name="Robbens S."/>
            <person name="Partensky F."/>
            <person name="Degroeve S."/>
            <person name="Echeynie S."/>
            <person name="Cooke R."/>
            <person name="Saeys Y."/>
            <person name="Wuyts J."/>
            <person name="Jabbari K."/>
            <person name="Bowler C."/>
            <person name="Panaud O."/>
            <person name="Piegu B."/>
            <person name="Ball S.G."/>
            <person name="Ral J.-P."/>
            <person name="Bouget F.-Y."/>
            <person name="Piganeau G."/>
            <person name="De Baets B."/>
            <person name="Picard A."/>
            <person name="Delseny M."/>
            <person name="Demaille J."/>
            <person name="Van de Peer Y."/>
            <person name="Moreau H."/>
        </authorList>
    </citation>
    <scope>NUCLEOTIDE SEQUENCE [LARGE SCALE GENOMIC DNA]</scope>
    <source>
        <strain evidence="7 9">OTTH0595</strain>
    </source>
</reference>
<dbReference type="CDD" id="cd01928">
    <property type="entry name" value="Cyclophilin_PPIL3_like"/>
    <property type="match status" value="1"/>
</dbReference>
<dbReference type="SUPFAM" id="SSF50891">
    <property type="entry name" value="Cyclophilin-like"/>
    <property type="match status" value="1"/>
</dbReference>
<dbReference type="PROSITE" id="PS50072">
    <property type="entry name" value="CSA_PPIASE_2"/>
    <property type="match status" value="1"/>
</dbReference>
<accession>A0A1Y5I658</accession>
<name>A0A096PA96_OSTTA</name>
<organism evidence="7 9">
    <name type="scientific">Ostreococcus tauri</name>
    <name type="common">Marine green alga</name>
    <dbReference type="NCBI Taxonomy" id="70448"/>
    <lineage>
        <taxon>Eukaryota</taxon>
        <taxon>Viridiplantae</taxon>
        <taxon>Chlorophyta</taxon>
        <taxon>Mamiellophyceae</taxon>
        <taxon>Mamiellales</taxon>
        <taxon>Bathycoccaceae</taxon>
        <taxon>Ostreococcus</taxon>
    </lineage>
</organism>
<sequence>MSVTLGTTLGDLKLELHCADAPRACENFLALCASGYYDGCVFHRCKRQFMIQTGDPTGTGRGGRSAFGGAFEDEIVPHLKFNARGTLAMANAGPNTNQSQFFVTFGKLPHLDGRVTIFGRVIDGHGTLDSLERLVVDERDRPVREVRIERVTIHANPMAG</sequence>
<evidence type="ECO:0000256" key="4">
    <source>
        <dbReference type="ARBA" id="ARBA00038286"/>
    </source>
</evidence>
<keyword evidence="9" id="KW-1185">Reference proteome</keyword>
<dbReference type="GO" id="GO:0003755">
    <property type="term" value="F:peptidyl-prolyl cis-trans isomerase activity"/>
    <property type="evidence" value="ECO:0007669"/>
    <property type="project" value="UniProtKB-UniRule"/>
</dbReference>
<evidence type="ECO:0000256" key="2">
    <source>
        <dbReference type="ARBA" id="ARBA00023110"/>
    </source>
</evidence>
<dbReference type="InParanoid" id="A0A096PA96"/>
<dbReference type="Gene3D" id="2.40.100.10">
    <property type="entry name" value="Cyclophilin-like"/>
    <property type="match status" value="1"/>
</dbReference>
<accession>A0A454Y4Y5</accession>
<keyword evidence="2 5" id="KW-0697">Rotamase</keyword>
<comment type="function">
    <text evidence="5">PPIases accelerate the folding of proteins. It catalyzes the cis-trans isomerization of proline imidic peptide bonds in oligopeptides.</text>
</comment>
<evidence type="ECO:0000256" key="1">
    <source>
        <dbReference type="ARBA" id="ARBA00000971"/>
    </source>
</evidence>
<evidence type="ECO:0000256" key="5">
    <source>
        <dbReference type="RuleBase" id="RU363019"/>
    </source>
</evidence>
<dbReference type="EMBL" id="CAID01000015">
    <property type="protein sequence ID" value="CEG01847.1"/>
    <property type="molecule type" value="Genomic_DNA"/>
</dbReference>
<feature type="domain" description="PPIase cyclophilin-type" evidence="6">
    <location>
        <begin position="6"/>
        <end position="153"/>
    </location>
</feature>
<protein>
    <recommendedName>
        <fullName evidence="5">Peptidyl-prolyl cis-trans isomerase</fullName>
        <shortName evidence="5">PPIase</shortName>
        <ecNumber evidence="5">5.2.1.8</ecNumber>
    </recommendedName>
</protein>
<dbReference type="AlphaFoldDB" id="A0A096PA96"/>
<evidence type="ECO:0000313" key="8">
    <source>
        <dbReference type="EMBL" id="OUS45018.1"/>
    </source>
</evidence>
<comment type="catalytic activity">
    <reaction evidence="1 5">
        <text>[protein]-peptidylproline (omega=180) = [protein]-peptidylproline (omega=0)</text>
        <dbReference type="Rhea" id="RHEA:16237"/>
        <dbReference type="Rhea" id="RHEA-COMP:10747"/>
        <dbReference type="Rhea" id="RHEA-COMP:10748"/>
        <dbReference type="ChEBI" id="CHEBI:83833"/>
        <dbReference type="ChEBI" id="CHEBI:83834"/>
        <dbReference type="EC" id="5.2.1.8"/>
    </reaction>
</comment>
<keyword evidence="3 5" id="KW-0413">Isomerase</keyword>
<dbReference type="Pfam" id="PF00160">
    <property type="entry name" value="Pro_isomerase"/>
    <property type="match status" value="1"/>
</dbReference>
<dbReference type="PIRSF" id="PIRSF001467">
    <property type="entry name" value="Peptidylpro_ismrse"/>
    <property type="match status" value="1"/>
</dbReference>
<dbReference type="EC" id="5.2.1.8" evidence="5"/>
<dbReference type="PANTHER" id="PTHR45625:SF2">
    <property type="entry name" value="PEPTIDYL-PROLYL CIS-TRANS ISOMERASE-LIKE 3"/>
    <property type="match status" value="1"/>
</dbReference>
<dbReference type="PANTHER" id="PTHR45625">
    <property type="entry name" value="PEPTIDYL-PROLYL CIS-TRANS ISOMERASE-RELATED"/>
    <property type="match status" value="1"/>
</dbReference>
<evidence type="ECO:0000256" key="3">
    <source>
        <dbReference type="ARBA" id="ARBA00023235"/>
    </source>
</evidence>
<dbReference type="GO" id="GO:0071013">
    <property type="term" value="C:catalytic step 2 spliceosome"/>
    <property type="evidence" value="ECO:0007669"/>
    <property type="project" value="TreeGrafter"/>
</dbReference>
<reference evidence="7" key="2">
    <citation type="journal article" date="2014" name="BMC Genomics">
        <title>An improved genome of the model marine alga Ostreococcus tauri unfolds by assessing Illumina de novo assemblies.</title>
        <authorList>
            <person name="Blanc-Mathieu R."/>
            <person name="Verhelst B."/>
            <person name="Derelle E."/>
            <person name="Rombauts S."/>
            <person name="Bouget F.Y."/>
            <person name="Carre I."/>
            <person name="Chateau A."/>
            <person name="Eyre-Walker A."/>
            <person name="Grimsley N."/>
            <person name="Moreau H."/>
            <person name="Piegu B."/>
            <person name="Rivals E."/>
            <person name="Schackwitz W."/>
            <person name="Van de Peer Y."/>
            <person name="Piganeau G."/>
        </authorList>
    </citation>
    <scope>NUCLEOTIDE SEQUENCE</scope>
    <source>
        <strain evidence="7">RCC4221</strain>
    </source>
</reference>
<evidence type="ECO:0000313" key="9">
    <source>
        <dbReference type="Proteomes" id="UP000009170"/>
    </source>
</evidence>
<dbReference type="InterPro" id="IPR024936">
    <property type="entry name" value="Cyclophilin-type_PPIase"/>
</dbReference>
<accession>A0A096PA96</accession>
<dbReference type="Proteomes" id="UP000009170">
    <property type="component" value="Unassembled WGS sequence"/>
</dbReference>
<comment type="similarity">
    <text evidence="4">Belongs to the cyclophilin-type PPIase family. PPIL3 subfamily.</text>
</comment>
<dbReference type="PRINTS" id="PR00153">
    <property type="entry name" value="CSAPPISMRASE"/>
</dbReference>
<dbReference type="FunCoup" id="A0A096PA96">
    <property type="interactions" value="1589"/>
</dbReference>